<evidence type="ECO:0000313" key="2">
    <source>
        <dbReference type="Proteomes" id="UP000499080"/>
    </source>
</evidence>
<evidence type="ECO:0000313" key="1">
    <source>
        <dbReference type="EMBL" id="GBN18858.1"/>
    </source>
</evidence>
<name>A0A4Y2LVN2_ARAVE</name>
<reference evidence="1 2" key="1">
    <citation type="journal article" date="2019" name="Sci. Rep.">
        <title>Orb-weaving spider Araneus ventricosus genome elucidates the spidroin gene catalogue.</title>
        <authorList>
            <person name="Kono N."/>
            <person name="Nakamura H."/>
            <person name="Ohtoshi R."/>
            <person name="Moran D.A.P."/>
            <person name="Shinohara A."/>
            <person name="Yoshida Y."/>
            <person name="Fujiwara M."/>
            <person name="Mori M."/>
            <person name="Tomita M."/>
            <person name="Arakawa K."/>
        </authorList>
    </citation>
    <scope>NUCLEOTIDE SEQUENCE [LARGE SCALE GENOMIC DNA]</scope>
</reference>
<dbReference type="AlphaFoldDB" id="A0A4Y2LVN2"/>
<comment type="caution">
    <text evidence="1">The sequence shown here is derived from an EMBL/GenBank/DDBJ whole genome shotgun (WGS) entry which is preliminary data.</text>
</comment>
<gene>
    <name evidence="1" type="ORF">AVEN_41206_1</name>
</gene>
<accession>A0A4Y2LVN2</accession>
<protein>
    <submittedName>
        <fullName evidence="1">Uncharacterized protein</fullName>
    </submittedName>
</protein>
<proteinExistence type="predicted"/>
<dbReference type="Proteomes" id="UP000499080">
    <property type="component" value="Unassembled WGS sequence"/>
</dbReference>
<dbReference type="EMBL" id="BGPR01006419">
    <property type="protein sequence ID" value="GBN18858.1"/>
    <property type="molecule type" value="Genomic_DNA"/>
</dbReference>
<organism evidence="1 2">
    <name type="scientific">Araneus ventricosus</name>
    <name type="common">Orbweaver spider</name>
    <name type="synonym">Epeira ventricosa</name>
    <dbReference type="NCBI Taxonomy" id="182803"/>
    <lineage>
        <taxon>Eukaryota</taxon>
        <taxon>Metazoa</taxon>
        <taxon>Ecdysozoa</taxon>
        <taxon>Arthropoda</taxon>
        <taxon>Chelicerata</taxon>
        <taxon>Arachnida</taxon>
        <taxon>Araneae</taxon>
        <taxon>Araneomorphae</taxon>
        <taxon>Entelegynae</taxon>
        <taxon>Araneoidea</taxon>
        <taxon>Araneidae</taxon>
        <taxon>Araneus</taxon>
    </lineage>
</organism>
<keyword evidence="2" id="KW-1185">Reference proteome</keyword>
<sequence>MAKVDFSGIIYLPKAHGICRQGRVPESIVALTPCIRSKLLQQYKIQRQRVTFSRSSLFNDVIYRFKSLNSFSKMLTHKSMNDMEKNLQASCNSEYLSHFRLRIWLKVRK</sequence>